<keyword evidence="3" id="KW-1185">Reference proteome</keyword>
<dbReference type="AlphaFoldDB" id="K0TKB9"/>
<feature type="non-terminal residue" evidence="2">
    <location>
        <position position="68"/>
    </location>
</feature>
<dbReference type="InterPro" id="IPR023195">
    <property type="entry name" value="Nict_dMeBzImd_PRibTrfase_N"/>
</dbReference>
<sequence length="68" mass="7231">MTDPDDETAPPCPLEDDLSSFSARYEHVRGRLDALAKPVGSLGTLEDSPGSAPSSELPRRESTTRSAS</sequence>
<comment type="caution">
    <text evidence="2">The sequence shown here is derived from an EMBL/GenBank/DDBJ whole genome shotgun (WGS) entry which is preliminary data.</text>
</comment>
<dbReference type="GO" id="GO:0008939">
    <property type="term" value="F:nicotinate-nucleotide-dimethylbenzimidazole phosphoribosyltransferase activity"/>
    <property type="evidence" value="ECO:0007669"/>
    <property type="project" value="InterPro"/>
</dbReference>
<feature type="compositionally biased region" description="Basic and acidic residues" evidence="1">
    <location>
        <begin position="57"/>
        <end position="68"/>
    </location>
</feature>
<proteinExistence type="predicted"/>
<evidence type="ECO:0000313" key="2">
    <source>
        <dbReference type="EMBL" id="EJK71102.1"/>
    </source>
</evidence>
<dbReference type="EMBL" id="AGNL01007643">
    <property type="protein sequence ID" value="EJK71102.1"/>
    <property type="molecule type" value="Genomic_DNA"/>
</dbReference>
<dbReference type="Gene3D" id="1.10.1610.10">
    <property type="match status" value="1"/>
</dbReference>
<protein>
    <submittedName>
        <fullName evidence="2">Uncharacterized protein</fullName>
    </submittedName>
</protein>
<gene>
    <name evidence="2" type="ORF">THAOC_07488</name>
</gene>
<evidence type="ECO:0000313" key="3">
    <source>
        <dbReference type="Proteomes" id="UP000266841"/>
    </source>
</evidence>
<reference evidence="2 3" key="1">
    <citation type="journal article" date="2012" name="Genome Biol.">
        <title>Genome and low-iron response of an oceanic diatom adapted to chronic iron limitation.</title>
        <authorList>
            <person name="Lommer M."/>
            <person name="Specht M."/>
            <person name="Roy A.S."/>
            <person name="Kraemer L."/>
            <person name="Andreson R."/>
            <person name="Gutowska M.A."/>
            <person name="Wolf J."/>
            <person name="Bergner S.V."/>
            <person name="Schilhabel M.B."/>
            <person name="Klostermeier U.C."/>
            <person name="Beiko R.G."/>
            <person name="Rosenstiel P."/>
            <person name="Hippler M."/>
            <person name="Laroche J."/>
        </authorList>
    </citation>
    <scope>NUCLEOTIDE SEQUENCE [LARGE SCALE GENOMIC DNA]</scope>
    <source>
        <strain evidence="2 3">CCMP1005</strain>
    </source>
</reference>
<accession>K0TKB9</accession>
<dbReference type="Proteomes" id="UP000266841">
    <property type="component" value="Unassembled WGS sequence"/>
</dbReference>
<name>K0TKB9_THAOC</name>
<organism evidence="2 3">
    <name type="scientific">Thalassiosira oceanica</name>
    <name type="common">Marine diatom</name>
    <dbReference type="NCBI Taxonomy" id="159749"/>
    <lineage>
        <taxon>Eukaryota</taxon>
        <taxon>Sar</taxon>
        <taxon>Stramenopiles</taxon>
        <taxon>Ochrophyta</taxon>
        <taxon>Bacillariophyta</taxon>
        <taxon>Coscinodiscophyceae</taxon>
        <taxon>Thalassiosirophycidae</taxon>
        <taxon>Thalassiosirales</taxon>
        <taxon>Thalassiosiraceae</taxon>
        <taxon>Thalassiosira</taxon>
    </lineage>
</organism>
<evidence type="ECO:0000256" key="1">
    <source>
        <dbReference type="SAM" id="MobiDB-lite"/>
    </source>
</evidence>
<feature type="region of interest" description="Disordered" evidence="1">
    <location>
        <begin position="37"/>
        <end position="68"/>
    </location>
</feature>